<dbReference type="Pfam" id="PF03993">
    <property type="entry name" value="DUF349"/>
    <property type="match status" value="3"/>
</dbReference>
<protein>
    <recommendedName>
        <fullName evidence="3">DUF349 domain-containing protein</fullName>
    </recommendedName>
</protein>
<keyword evidence="1" id="KW-0175">Coiled coil</keyword>
<sequence length="897" mass="100935">MALFKKFFKPKSQHENPEVRRKALDTLQSAEQLITFIRKEPEASVRDAALARIQSEDDLESLLRDSNNDLREATRQHWLNRLLNNGGLPSNADSKVYVRIAALTDNQELRVEAIGRISDEQQRLQLASEHSVARVRMAAAEGIHNPKLLQALLDVAQGKDKAVYRLCKERLAAVKEQQEREAAEREKLAHLTSQAEQLVRLGYGPDFFGRLQVLHQRLNELRAKGEEASLTSFATALEQADEILRAHEAEEQRRAEQAENARQAEADRAGIIARMTSQLEVAAEQLSGTWNAACQGELQAWEHSEKQSPANAEQRKAYQALAQQSAAVADCLNFYNEQQDAITAWFAKATSKELSETLDAARIGKQWLQRCQWPSNLVAPEWLTQLQAQCAQLGDKKDDLLDQQKQVADQVRKQMDQLEAVLDEGQANDAGRLMKSIQKSLNALDHKQQQPHQNRLRLLTARLNELRDWQGFAINPKKEQLCASMESIADGDMEPQARADAIQLLQQEWKSLGNSGNDRELWARFQAAADRAFEPCKAYFSELAEQRGRNVAARNDLTQQLLAYEQAMNWETADWKAVQQTLNAARDAFRQYSPVDRASHKDTQTAFQSACDAIYAHIKEEYGRNLALKEAIVSKAESMVSHEDLDEAIEQVKQLQQDWKAIGMTPKGADQKLWQQLRQHADAVFARLNEQRDARKAALNTVVSEAEAMVAEAQAIVADESVEAQSLANSLRDINARFRSLELPRSAHQRLSKALDEMQSAVQSRQQQASNEQILAAWNGVIQRLEALQAEQDWDASLPLANGFDEANFRAAQARTEFTEDAGALCVAMEILANIDSPEQDRSLRMNMQVQRLAEGLGKGLSAEQERAQLIERWLNSKATAEQLNRFITALNKAATL</sequence>
<proteinExistence type="predicted"/>
<dbReference type="EMBL" id="CZQC01000044">
    <property type="protein sequence ID" value="CUS41518.1"/>
    <property type="molecule type" value="Genomic_DNA"/>
</dbReference>
<dbReference type="InterPro" id="IPR007139">
    <property type="entry name" value="DUF349"/>
</dbReference>
<dbReference type="SUPFAM" id="SSF48371">
    <property type="entry name" value="ARM repeat"/>
    <property type="match status" value="1"/>
</dbReference>
<evidence type="ECO:0008006" key="3">
    <source>
        <dbReference type="Google" id="ProtNLM"/>
    </source>
</evidence>
<dbReference type="InterPro" id="IPR016024">
    <property type="entry name" value="ARM-type_fold"/>
</dbReference>
<evidence type="ECO:0000313" key="2">
    <source>
        <dbReference type="EMBL" id="CUS41518.1"/>
    </source>
</evidence>
<reference evidence="2" key="1">
    <citation type="submission" date="2015-10" db="EMBL/GenBank/DDBJ databases">
        <authorList>
            <person name="Gilbert D.G."/>
        </authorList>
    </citation>
    <scope>NUCLEOTIDE SEQUENCE</scope>
</reference>
<dbReference type="AlphaFoldDB" id="A0A160TD07"/>
<evidence type="ECO:0000256" key="1">
    <source>
        <dbReference type="SAM" id="Coils"/>
    </source>
</evidence>
<feature type="coiled-coil region" evidence="1">
    <location>
        <begin position="383"/>
        <end position="428"/>
    </location>
</feature>
<name>A0A160TD07_9ZZZZ</name>
<accession>A0A160TD07</accession>
<gene>
    <name evidence="2" type="ORF">MGWOODY_Tha1984</name>
</gene>
<organism evidence="2">
    <name type="scientific">hydrothermal vent metagenome</name>
    <dbReference type="NCBI Taxonomy" id="652676"/>
    <lineage>
        <taxon>unclassified sequences</taxon>
        <taxon>metagenomes</taxon>
        <taxon>ecological metagenomes</taxon>
    </lineage>
</organism>